<sequence length="308" mass="33586">MGSPSLAHTYRTAMRRHRFGYALYEPAPFARLRPGMLGYLDDEYQRWHPILDLTDPAVVQAAGYGPLRPVQRSPPDTRRYGPLTADKVTETSVEMNAGVGAGAVGLPVDVGGLVRYSTAGGFGAVLLCGDEVVSEGFDFRDPFSLWLQRHAKLLFARYPDAKRHGLCAVTWTYSSTDVGIATWENSEGSVTVGTHVGAAGVAKFGPEVSWVRGASSSGWSTWKDQKRVVFFAGVKIKSGLFGSLREEPEKNWRSAGDAFVVQDGENAPYTVSVEQFGDDWYHIRKAGEGDEEKEQVGDDKENLSASGT</sequence>
<proteinExistence type="predicted"/>
<feature type="region of interest" description="Disordered" evidence="1">
    <location>
        <begin position="286"/>
        <end position="308"/>
    </location>
</feature>
<feature type="compositionally biased region" description="Basic and acidic residues" evidence="1">
    <location>
        <begin position="286"/>
        <end position="302"/>
    </location>
</feature>
<evidence type="ECO:0000313" key="2">
    <source>
        <dbReference type="EMBL" id="KAK4141621.1"/>
    </source>
</evidence>
<comment type="caution">
    <text evidence="2">The sequence shown here is derived from an EMBL/GenBank/DDBJ whole genome shotgun (WGS) entry which is preliminary data.</text>
</comment>
<dbReference type="Proteomes" id="UP001302676">
    <property type="component" value="Unassembled WGS sequence"/>
</dbReference>
<evidence type="ECO:0000256" key="1">
    <source>
        <dbReference type="SAM" id="MobiDB-lite"/>
    </source>
</evidence>
<keyword evidence="3" id="KW-1185">Reference proteome</keyword>
<accession>A0AAN6ZLF8</accession>
<dbReference type="RefSeq" id="XP_062634992.1">
    <property type="nucleotide sequence ID" value="XM_062784422.1"/>
</dbReference>
<name>A0AAN6ZLF8_9PEZI</name>
<protein>
    <submittedName>
        <fullName evidence="2">Uncharacterized protein</fullName>
    </submittedName>
</protein>
<organism evidence="2 3">
    <name type="scientific">Dichotomopilus funicola</name>
    <dbReference type="NCBI Taxonomy" id="1934379"/>
    <lineage>
        <taxon>Eukaryota</taxon>
        <taxon>Fungi</taxon>
        <taxon>Dikarya</taxon>
        <taxon>Ascomycota</taxon>
        <taxon>Pezizomycotina</taxon>
        <taxon>Sordariomycetes</taxon>
        <taxon>Sordariomycetidae</taxon>
        <taxon>Sordariales</taxon>
        <taxon>Chaetomiaceae</taxon>
        <taxon>Dichotomopilus</taxon>
    </lineage>
</organism>
<evidence type="ECO:0000313" key="3">
    <source>
        <dbReference type="Proteomes" id="UP001302676"/>
    </source>
</evidence>
<dbReference type="EMBL" id="MU853609">
    <property type="protein sequence ID" value="KAK4141621.1"/>
    <property type="molecule type" value="Genomic_DNA"/>
</dbReference>
<reference evidence="2" key="1">
    <citation type="journal article" date="2023" name="Mol. Phylogenet. Evol.">
        <title>Genome-scale phylogeny and comparative genomics of the fungal order Sordariales.</title>
        <authorList>
            <person name="Hensen N."/>
            <person name="Bonometti L."/>
            <person name="Westerberg I."/>
            <person name="Brannstrom I.O."/>
            <person name="Guillou S."/>
            <person name="Cros-Aarteil S."/>
            <person name="Calhoun S."/>
            <person name="Haridas S."/>
            <person name="Kuo A."/>
            <person name="Mondo S."/>
            <person name="Pangilinan J."/>
            <person name="Riley R."/>
            <person name="LaButti K."/>
            <person name="Andreopoulos B."/>
            <person name="Lipzen A."/>
            <person name="Chen C."/>
            <person name="Yan M."/>
            <person name="Daum C."/>
            <person name="Ng V."/>
            <person name="Clum A."/>
            <person name="Steindorff A."/>
            <person name="Ohm R.A."/>
            <person name="Martin F."/>
            <person name="Silar P."/>
            <person name="Natvig D.O."/>
            <person name="Lalanne C."/>
            <person name="Gautier V."/>
            <person name="Ament-Velasquez S.L."/>
            <person name="Kruys A."/>
            <person name="Hutchinson M.I."/>
            <person name="Powell A.J."/>
            <person name="Barry K."/>
            <person name="Miller A.N."/>
            <person name="Grigoriev I.V."/>
            <person name="Debuchy R."/>
            <person name="Gladieux P."/>
            <person name="Hiltunen Thoren M."/>
            <person name="Johannesson H."/>
        </authorList>
    </citation>
    <scope>NUCLEOTIDE SEQUENCE</scope>
    <source>
        <strain evidence="2">CBS 141.50</strain>
    </source>
</reference>
<gene>
    <name evidence="2" type="ORF">C8A04DRAFT_39007</name>
</gene>
<dbReference type="AlphaFoldDB" id="A0AAN6ZLF8"/>
<reference evidence="2" key="2">
    <citation type="submission" date="2023-05" db="EMBL/GenBank/DDBJ databases">
        <authorList>
            <consortium name="Lawrence Berkeley National Laboratory"/>
            <person name="Steindorff A."/>
            <person name="Hensen N."/>
            <person name="Bonometti L."/>
            <person name="Westerberg I."/>
            <person name="Brannstrom I.O."/>
            <person name="Guillou S."/>
            <person name="Cros-Aarteil S."/>
            <person name="Calhoun S."/>
            <person name="Haridas S."/>
            <person name="Kuo A."/>
            <person name="Mondo S."/>
            <person name="Pangilinan J."/>
            <person name="Riley R."/>
            <person name="Labutti K."/>
            <person name="Andreopoulos B."/>
            <person name="Lipzen A."/>
            <person name="Chen C."/>
            <person name="Yanf M."/>
            <person name="Daum C."/>
            <person name="Ng V."/>
            <person name="Clum A."/>
            <person name="Ohm R."/>
            <person name="Martin F."/>
            <person name="Silar P."/>
            <person name="Natvig D."/>
            <person name="Lalanne C."/>
            <person name="Gautier V."/>
            <person name="Ament-Velasquez S.L."/>
            <person name="Kruys A."/>
            <person name="Hutchinson M.I."/>
            <person name="Powell A.J."/>
            <person name="Barry K."/>
            <person name="Miller A.N."/>
            <person name="Grigoriev I.V."/>
            <person name="Debuchy R."/>
            <person name="Gladieux P."/>
            <person name="Thoren M.H."/>
            <person name="Johannesson H."/>
        </authorList>
    </citation>
    <scope>NUCLEOTIDE SEQUENCE</scope>
    <source>
        <strain evidence="2">CBS 141.50</strain>
    </source>
</reference>
<dbReference type="GeneID" id="87821035"/>